<organism evidence="1 2">
    <name type="scientific">Halorubrum distributum</name>
    <dbReference type="NCBI Taxonomy" id="29283"/>
    <lineage>
        <taxon>Archaea</taxon>
        <taxon>Methanobacteriati</taxon>
        <taxon>Methanobacteriota</taxon>
        <taxon>Stenosarchaea group</taxon>
        <taxon>Halobacteria</taxon>
        <taxon>Halobacteriales</taxon>
        <taxon>Haloferacaceae</taxon>
        <taxon>Halorubrum</taxon>
        <taxon>Halorubrum distributum group</taxon>
    </lineage>
</organism>
<dbReference type="EMBL" id="WMEO01000007">
    <property type="protein sequence ID" value="MYL16214.1"/>
    <property type="molecule type" value="Genomic_DNA"/>
</dbReference>
<name>A0A6B1IMB4_9EURY</name>
<proteinExistence type="predicted"/>
<dbReference type="InterPro" id="IPR029062">
    <property type="entry name" value="Class_I_gatase-like"/>
</dbReference>
<gene>
    <name evidence="1" type="ORF">GLW36_06080</name>
</gene>
<dbReference type="Proteomes" id="UP000460194">
    <property type="component" value="Unassembled WGS sequence"/>
</dbReference>
<dbReference type="RefSeq" id="WP_159368843.1">
    <property type="nucleotide sequence ID" value="NZ_WMEO01000007.1"/>
</dbReference>
<evidence type="ECO:0000313" key="1">
    <source>
        <dbReference type="EMBL" id="MYL16214.1"/>
    </source>
</evidence>
<evidence type="ECO:0000313" key="2">
    <source>
        <dbReference type="Proteomes" id="UP000460194"/>
    </source>
</evidence>
<dbReference type="AlphaFoldDB" id="A0A6B1IMB4"/>
<dbReference type="InterPro" id="IPR009482">
    <property type="entry name" value="DUF1102"/>
</dbReference>
<accession>A0A6B1IMB4</accession>
<dbReference type="Pfam" id="PF06510">
    <property type="entry name" value="DUF1102"/>
    <property type="match status" value="1"/>
</dbReference>
<reference evidence="1 2" key="1">
    <citation type="submission" date="2019-11" db="EMBL/GenBank/DDBJ databases">
        <title>Genome sequences of 17 halophilic strains isolated from different environments.</title>
        <authorList>
            <person name="Furrow R.E."/>
        </authorList>
    </citation>
    <scope>NUCLEOTIDE SEQUENCE [LARGE SCALE GENOMIC DNA]</scope>
    <source>
        <strain evidence="1 2">22517_05_Cabo</strain>
    </source>
</reference>
<dbReference type="SUPFAM" id="SSF52317">
    <property type="entry name" value="Class I glutamine amidotransferase-like"/>
    <property type="match status" value="1"/>
</dbReference>
<sequence>MRRRTLITGAAAGGIGGITLIGTGAFDTASAERTATVNFADDEDAYLGLVSKSAYATTDGDGELALAFGDVSGVGDGIGRNSQFFFDEVFAIANQGTETVSITATSDTDAFDGEFRLYPTGDRDGVLDDPDNAVVLETGDEQSVGTYVETGDVDVTEDLDIDITIEAAFEEGDDEPDDPAPEPPETIDSIQFYSAASQIAADGESELTDDSVVTVTASDTAVNFNDFEGDPVVYEENPIPLVSVDGSRPVAGLGTMQSLENERSDFATGVEEFVLNLMDDLVGSGTVLWDEGHGQFWTISDDGSNSFSQFVTYAGENGYSLEATEDLESDLSGADGVAISTPPDSFTDDELTALDDFVSDGGGVLIFDQSAFQNNDQTENLNDIAEQLDLDFRFNIDQVEDPSGTFDFTTSEFNTDDFGGLFADREGIQ</sequence>
<comment type="caution">
    <text evidence="1">The sequence shown here is derived from an EMBL/GenBank/DDBJ whole genome shotgun (WGS) entry which is preliminary data.</text>
</comment>
<protein>
    <submittedName>
        <fullName evidence="1">DUF1102 domain-containing protein</fullName>
    </submittedName>
</protein>